<proteinExistence type="predicted"/>
<comment type="caution">
    <text evidence="1">The sequence shown here is derived from an EMBL/GenBank/DDBJ whole genome shotgun (WGS) entry which is preliminary data.</text>
</comment>
<sequence>MTRPEPSILCAQCKAHLVLRDKELQNELREYANDQPYQKRIDLGYHIDDTTPHLPKLTQSSKDGCEFCTVLLNRIKPEVSLYSGTLNLDFSYSFACRARSMAPVGGHLLICDVEVDHEDGCELFSVKFSVSSPDENICELLGLGKPQEPHPLSPANASRFLEEIEKALVCCSRPVSDRFVPMRLLDLGTTQDCPPMIIVPDQSRKPDYDYAALSYCWGEKKEADTNLRFTKESGFEKGIPWDRITAVVKDTIAVCKALLIRYLWVDALCIQKGNKNEWNAQAADVGRIYEHSRVTICALASSGCNQPFLLTRRFTTLSFQSELDININGHLQLLEIGKAAVEDNESFTHGQIWLDFQLSIWDTRAWCFQEHEAASRQLLFGRNRVHFNCKHGVYSENLPASTTGSFHPFSQVIQEYKDAIAEPDPEPASQHETEKWAHMMLYLEWYGKMQTEYNCRALTYREDKLAAIAGLASAMAEVVKDKYIAGIWEKELLRGLLWSTASSRETWTQHLAFLQAPDKSHLPSWSWLKCKGSSACGTTRAPILEGEMVPECVVLDVQLDLTTPSEFGQINSAALSIEGQVVPLSFGQITKDQRWESKRKPWDLWVGRERLYSVDVDWARRKYLPGGEGYETVNQDSDVPDVPDGLFLLRLAMLTVDENEGADSDSSENSSLENKPQDGRHRELLETEESSTIEVISYGLLLYPTKSPNEYYRVGAPDYKPKKLPATGILQFDPTDMADPLSILGGVAAGVQLVSTAAQALLATIQLMKDLEEVPERLALLMCEVEASISRLCQSCNAGSKIIRKLDIPQQNRLSKSAAALYTAMAEIHSVLTPLMYKSKRNGTPSVRGLWQSFVSLKVERELTEKLKRLNRLNIEMIKELGLVGLEIQLGTNELIVANSSVSDEAFSDIKAKLDSLHEEFRKFTLSIQQTHVITLEEPCTKICAPDVDGLPVPQEVDNKSRRSSDSSDDRRTSISGSTLCSLDEDEEERISQQRAEQMRRYLAAKPGVGTTSALKVINHAPNANLDFVLFNIKSFYSSGNFDSSATTLKTAFWTETDMAIYLMKVSTGAVRGSSESEARGLRLLKNLTSDTAKAEWDQNQATIIIELLSTLSPVNTSTCSYIRDALLQHLYTLARSQLPRNHPISLVLRALKKDKGDKHITFRALTFIADRLRSTLGPTHPLTQLATDRLCVLLRRSGDYTESLRIARTSIRALRSAAGPGSLQERKLLRRVEHVYIEQRDYPAALSVCFEIVGHTSFDALEPDPSFHDECAVYTMEDIAKICEDAGNLETAVAWLKQARISGGMAWGNSDAVRHIQDKLVEVLKELGRDHELEVWGNELGGEGESDSEDEDRGQDEEKGSREGVAA</sequence>
<evidence type="ECO:0000313" key="2">
    <source>
        <dbReference type="Proteomes" id="UP001153331"/>
    </source>
</evidence>
<accession>A0ACC2HU24</accession>
<organism evidence="1 2">
    <name type="scientific">Boeremia exigua</name>
    <dbReference type="NCBI Taxonomy" id="749465"/>
    <lineage>
        <taxon>Eukaryota</taxon>
        <taxon>Fungi</taxon>
        <taxon>Dikarya</taxon>
        <taxon>Ascomycota</taxon>
        <taxon>Pezizomycotina</taxon>
        <taxon>Dothideomycetes</taxon>
        <taxon>Pleosporomycetidae</taxon>
        <taxon>Pleosporales</taxon>
        <taxon>Pleosporineae</taxon>
        <taxon>Didymellaceae</taxon>
        <taxon>Boeremia</taxon>
    </lineage>
</organism>
<gene>
    <name evidence="1" type="ORF">OPT61_g9521</name>
</gene>
<dbReference type="EMBL" id="JAPHNI010001163">
    <property type="protein sequence ID" value="KAJ8106464.1"/>
    <property type="molecule type" value="Genomic_DNA"/>
</dbReference>
<reference evidence="1" key="1">
    <citation type="submission" date="2022-11" db="EMBL/GenBank/DDBJ databases">
        <title>Genome Sequence of Boeremia exigua.</title>
        <authorList>
            <person name="Buettner E."/>
        </authorList>
    </citation>
    <scope>NUCLEOTIDE SEQUENCE</scope>
    <source>
        <strain evidence="1">CU02</strain>
    </source>
</reference>
<protein>
    <submittedName>
        <fullName evidence="1">Uncharacterized protein</fullName>
    </submittedName>
</protein>
<name>A0ACC2HU24_9PLEO</name>
<evidence type="ECO:0000313" key="1">
    <source>
        <dbReference type="EMBL" id="KAJ8106464.1"/>
    </source>
</evidence>
<keyword evidence="2" id="KW-1185">Reference proteome</keyword>
<dbReference type="Proteomes" id="UP001153331">
    <property type="component" value="Unassembled WGS sequence"/>
</dbReference>